<evidence type="ECO:0008006" key="4">
    <source>
        <dbReference type="Google" id="ProtNLM"/>
    </source>
</evidence>
<sequence>MKKIVFFLFTLLAFACNSDDDNNDTVVCTEEVRVPLAVTVTDAISGALLTDGVTVLAVSGATSVNIPLLGDKFVGAPGANTYVVKVSAAGYADYTSATQTQEFNECGVITNNMSVLLQPLVD</sequence>
<keyword evidence="1" id="KW-0732">Signal</keyword>
<dbReference type="EMBL" id="JBHUMD010000003">
    <property type="protein sequence ID" value="MFD2600848.1"/>
    <property type="molecule type" value="Genomic_DNA"/>
</dbReference>
<name>A0ABW5NS05_9FLAO</name>
<evidence type="ECO:0000256" key="1">
    <source>
        <dbReference type="SAM" id="SignalP"/>
    </source>
</evidence>
<evidence type="ECO:0000313" key="2">
    <source>
        <dbReference type="EMBL" id="MFD2600848.1"/>
    </source>
</evidence>
<dbReference type="Proteomes" id="UP001597480">
    <property type="component" value="Unassembled WGS sequence"/>
</dbReference>
<dbReference type="PROSITE" id="PS51257">
    <property type="entry name" value="PROKAR_LIPOPROTEIN"/>
    <property type="match status" value="1"/>
</dbReference>
<comment type="caution">
    <text evidence="2">The sequence shown here is derived from an EMBL/GenBank/DDBJ whole genome shotgun (WGS) entry which is preliminary data.</text>
</comment>
<reference evidence="3" key="1">
    <citation type="journal article" date="2019" name="Int. J. Syst. Evol. Microbiol.">
        <title>The Global Catalogue of Microorganisms (GCM) 10K type strain sequencing project: providing services to taxonomists for standard genome sequencing and annotation.</title>
        <authorList>
            <consortium name="The Broad Institute Genomics Platform"/>
            <consortium name="The Broad Institute Genome Sequencing Center for Infectious Disease"/>
            <person name="Wu L."/>
            <person name="Ma J."/>
        </authorList>
    </citation>
    <scope>NUCLEOTIDE SEQUENCE [LARGE SCALE GENOMIC DNA]</scope>
    <source>
        <strain evidence="3">KCTC 42107</strain>
    </source>
</reference>
<keyword evidence="3" id="KW-1185">Reference proteome</keyword>
<dbReference type="RefSeq" id="WP_379819514.1">
    <property type="nucleotide sequence ID" value="NZ_JBHUMD010000003.1"/>
</dbReference>
<gene>
    <name evidence="2" type="ORF">ACFSR3_02155</name>
</gene>
<feature type="chain" id="PRO_5046833970" description="PEGA domain-containing protein" evidence="1">
    <location>
        <begin position="19"/>
        <end position="122"/>
    </location>
</feature>
<proteinExistence type="predicted"/>
<feature type="signal peptide" evidence="1">
    <location>
        <begin position="1"/>
        <end position="18"/>
    </location>
</feature>
<accession>A0ABW5NS05</accession>
<protein>
    <recommendedName>
        <fullName evidence="4">PEGA domain-containing protein</fullName>
    </recommendedName>
</protein>
<organism evidence="2 3">
    <name type="scientific">Flavobacterium suzhouense</name>
    <dbReference type="NCBI Taxonomy" id="1529638"/>
    <lineage>
        <taxon>Bacteria</taxon>
        <taxon>Pseudomonadati</taxon>
        <taxon>Bacteroidota</taxon>
        <taxon>Flavobacteriia</taxon>
        <taxon>Flavobacteriales</taxon>
        <taxon>Flavobacteriaceae</taxon>
        <taxon>Flavobacterium</taxon>
    </lineage>
</organism>
<evidence type="ECO:0000313" key="3">
    <source>
        <dbReference type="Proteomes" id="UP001597480"/>
    </source>
</evidence>